<dbReference type="GO" id="GO:0006281">
    <property type="term" value="P:DNA repair"/>
    <property type="evidence" value="ECO:0007669"/>
    <property type="project" value="UniProtKB-KW"/>
</dbReference>
<dbReference type="GO" id="GO:0006310">
    <property type="term" value="P:DNA recombination"/>
    <property type="evidence" value="ECO:0007669"/>
    <property type="project" value="UniProtKB-KW"/>
</dbReference>
<evidence type="ECO:0000256" key="2">
    <source>
        <dbReference type="SAM" id="MobiDB-lite"/>
    </source>
</evidence>
<comment type="cofactor">
    <cofactor evidence="1">
        <name>Mg(2+)</name>
        <dbReference type="ChEBI" id="CHEBI:18420"/>
    </cofactor>
</comment>
<proteinExistence type="inferred from homology"/>
<evidence type="ECO:0000259" key="4">
    <source>
        <dbReference type="Pfam" id="PF14214"/>
    </source>
</evidence>
<feature type="domain" description="Helitron helicase-like" evidence="4">
    <location>
        <begin position="4"/>
        <end position="171"/>
    </location>
</feature>
<dbReference type="GO" id="GO:0000723">
    <property type="term" value="P:telomere maintenance"/>
    <property type="evidence" value="ECO:0007669"/>
    <property type="project" value="InterPro"/>
</dbReference>
<evidence type="ECO:0000313" key="6">
    <source>
        <dbReference type="EnsemblPlants" id="Bo8g050810.1"/>
    </source>
</evidence>
<dbReference type="SUPFAM" id="SSF50249">
    <property type="entry name" value="Nucleic acid-binding proteins"/>
    <property type="match status" value="1"/>
</dbReference>
<reference evidence="6" key="2">
    <citation type="submission" date="2015-03" db="UniProtKB">
        <authorList>
            <consortium name="EnsemblPlants"/>
        </authorList>
    </citation>
    <scope>IDENTIFICATION</scope>
</reference>
<dbReference type="GO" id="GO:0005524">
    <property type="term" value="F:ATP binding"/>
    <property type="evidence" value="ECO:0007669"/>
    <property type="project" value="UniProtKB-KW"/>
</dbReference>
<protein>
    <recommendedName>
        <fullName evidence="1">ATP-dependent DNA helicase</fullName>
        <ecNumber evidence="1">5.6.2.3</ecNumber>
    </recommendedName>
</protein>
<dbReference type="GO" id="GO:0043139">
    <property type="term" value="F:5'-3' DNA helicase activity"/>
    <property type="evidence" value="ECO:0007669"/>
    <property type="project" value="UniProtKB-EC"/>
</dbReference>
<dbReference type="Proteomes" id="UP000032141">
    <property type="component" value="Chromosome C8"/>
</dbReference>
<accession>A0A0D3DMV8</accession>
<dbReference type="Pfam" id="PF21530">
    <property type="entry name" value="Pif1_2B_dom"/>
    <property type="match status" value="1"/>
</dbReference>
<dbReference type="eggNOG" id="KOG1972">
    <property type="taxonomic scope" value="Eukaryota"/>
</dbReference>
<dbReference type="InterPro" id="IPR010285">
    <property type="entry name" value="DNA_helicase_pif1-like_DEAD"/>
</dbReference>
<dbReference type="Gramene" id="Bo8g050810.1">
    <property type="protein sequence ID" value="Bo8g050810.1"/>
    <property type="gene ID" value="Bo8g050810"/>
</dbReference>
<feature type="compositionally biased region" description="Basic and acidic residues" evidence="2">
    <location>
        <begin position="1390"/>
        <end position="1403"/>
    </location>
</feature>
<comment type="catalytic activity">
    <reaction evidence="1">
        <text>ATP + H2O = ADP + phosphate + H(+)</text>
        <dbReference type="Rhea" id="RHEA:13065"/>
        <dbReference type="ChEBI" id="CHEBI:15377"/>
        <dbReference type="ChEBI" id="CHEBI:15378"/>
        <dbReference type="ChEBI" id="CHEBI:30616"/>
        <dbReference type="ChEBI" id="CHEBI:43474"/>
        <dbReference type="ChEBI" id="CHEBI:456216"/>
        <dbReference type="EC" id="5.6.2.3"/>
    </reaction>
</comment>
<reference evidence="6 7" key="1">
    <citation type="journal article" date="2014" name="Genome Biol.">
        <title>Transcriptome and methylome profiling reveals relics of genome dominance in the mesopolyploid Brassica oleracea.</title>
        <authorList>
            <person name="Parkin I.A."/>
            <person name="Koh C."/>
            <person name="Tang H."/>
            <person name="Robinson S.J."/>
            <person name="Kagale S."/>
            <person name="Clarke W.E."/>
            <person name="Town C.D."/>
            <person name="Nixon J."/>
            <person name="Krishnakumar V."/>
            <person name="Bidwell S.L."/>
            <person name="Denoeud F."/>
            <person name="Belcram H."/>
            <person name="Links M.G."/>
            <person name="Just J."/>
            <person name="Clarke C."/>
            <person name="Bender T."/>
            <person name="Huebert T."/>
            <person name="Mason A.S."/>
            <person name="Pires J.C."/>
            <person name="Barker G."/>
            <person name="Moore J."/>
            <person name="Walley P.G."/>
            <person name="Manoli S."/>
            <person name="Batley J."/>
            <person name="Edwards D."/>
            <person name="Nelson M.N."/>
            <person name="Wang X."/>
            <person name="Paterson A.H."/>
            <person name="King G."/>
            <person name="Bancroft I."/>
            <person name="Chalhoub B."/>
            <person name="Sharpe A.G."/>
        </authorList>
    </citation>
    <scope>NUCLEOTIDE SEQUENCE</scope>
    <source>
        <strain evidence="6 7">cv. TO1000</strain>
    </source>
</reference>
<dbReference type="InterPro" id="IPR012340">
    <property type="entry name" value="NA-bd_OB-fold"/>
</dbReference>
<dbReference type="Gene3D" id="3.40.50.300">
    <property type="entry name" value="P-loop containing nucleotide triphosphate hydrolases"/>
    <property type="match status" value="2"/>
</dbReference>
<dbReference type="GO" id="GO:0016887">
    <property type="term" value="F:ATP hydrolysis activity"/>
    <property type="evidence" value="ECO:0007669"/>
    <property type="project" value="RHEA"/>
</dbReference>
<feature type="region of interest" description="Disordered" evidence="2">
    <location>
        <begin position="1292"/>
        <end position="1332"/>
    </location>
</feature>
<dbReference type="FunFam" id="3.40.50.300:FF:002884">
    <property type="entry name" value="ATP-dependent DNA helicase"/>
    <property type="match status" value="1"/>
</dbReference>
<evidence type="ECO:0000256" key="1">
    <source>
        <dbReference type="RuleBase" id="RU363044"/>
    </source>
</evidence>
<keyword evidence="1" id="KW-0227">DNA damage</keyword>
<dbReference type="PANTHER" id="PTHR10492">
    <property type="match status" value="1"/>
</dbReference>
<evidence type="ECO:0000259" key="3">
    <source>
        <dbReference type="Pfam" id="PF05970"/>
    </source>
</evidence>
<dbReference type="EC" id="5.6.2.3" evidence="1"/>
<dbReference type="CDD" id="cd18809">
    <property type="entry name" value="SF1_C_RecD"/>
    <property type="match status" value="1"/>
</dbReference>
<keyword evidence="1" id="KW-0378">Hydrolase</keyword>
<evidence type="ECO:0000313" key="7">
    <source>
        <dbReference type="Proteomes" id="UP000032141"/>
    </source>
</evidence>
<dbReference type="SUPFAM" id="SSF52540">
    <property type="entry name" value="P-loop containing nucleoside triphosphate hydrolases"/>
    <property type="match status" value="2"/>
</dbReference>
<keyword evidence="1" id="KW-0347">Helicase</keyword>
<dbReference type="OMA" id="ERMINFI"/>
<feature type="domain" description="DNA helicase Pif1-like 2B" evidence="5">
    <location>
        <begin position="868"/>
        <end position="912"/>
    </location>
</feature>
<dbReference type="InterPro" id="IPR025476">
    <property type="entry name" value="Helitron_helicase-like"/>
</dbReference>
<dbReference type="HOGENOM" id="CLU_001324_0_2_1"/>
<dbReference type="eggNOG" id="KOG0987">
    <property type="taxonomic scope" value="Eukaryota"/>
</dbReference>
<dbReference type="Pfam" id="PF14214">
    <property type="entry name" value="Helitron_like_N"/>
    <property type="match status" value="1"/>
</dbReference>
<organism evidence="6 7">
    <name type="scientific">Brassica oleracea var. oleracea</name>
    <dbReference type="NCBI Taxonomy" id="109376"/>
    <lineage>
        <taxon>Eukaryota</taxon>
        <taxon>Viridiplantae</taxon>
        <taxon>Streptophyta</taxon>
        <taxon>Embryophyta</taxon>
        <taxon>Tracheophyta</taxon>
        <taxon>Spermatophyta</taxon>
        <taxon>Magnoliopsida</taxon>
        <taxon>eudicotyledons</taxon>
        <taxon>Gunneridae</taxon>
        <taxon>Pentapetalae</taxon>
        <taxon>rosids</taxon>
        <taxon>malvids</taxon>
        <taxon>Brassicales</taxon>
        <taxon>Brassicaceae</taxon>
        <taxon>Brassiceae</taxon>
        <taxon>Brassica</taxon>
    </lineage>
</organism>
<keyword evidence="1" id="KW-0234">DNA repair</keyword>
<comment type="similarity">
    <text evidence="1">Belongs to the helicase family.</text>
</comment>
<keyword evidence="1" id="KW-0547">Nucleotide-binding</keyword>
<feature type="domain" description="DNA helicase Pif1-like DEAD-box helicase" evidence="3">
    <location>
        <begin position="602"/>
        <end position="789"/>
    </location>
</feature>
<dbReference type="InterPro" id="IPR049163">
    <property type="entry name" value="Pif1-like_2B_dom"/>
</dbReference>
<dbReference type="Pfam" id="PF05970">
    <property type="entry name" value="PIF1"/>
    <property type="match status" value="1"/>
</dbReference>
<dbReference type="InterPro" id="IPR027417">
    <property type="entry name" value="P-loop_NTPase"/>
</dbReference>
<feature type="region of interest" description="Disordered" evidence="2">
    <location>
        <begin position="1364"/>
        <end position="1403"/>
    </location>
</feature>
<sequence>MTLIKGGRLLHQFIVDVYTTIEEDRLRWARNNQDILRAELYSNVLDAVSKGETDANVIGQRFILPPSFTGGPRYLVEKYHDAMAICREFGNPDLFITMTANPNWSEIKEHIGKYGGDSPNDRPDIECRVFKMKLDQLLKDFKAGTFFKPYKAALHRIEFQKRGLPHPHILLWLGNSTRTPSAEEVDEIILAELSNKEEDPPAYDLVMKHMIQGPCGLFNPKSPCMENNMCTKKYPRPYNDNTSIDKSGYVLYRRRRNDDACTLKARAVLDNTFVVPHNIKLLKKYEAHINVEWCNRTSAVKYLFKYITKGVDRATAVIEKGNTTTTSDATGSGGSKEKVVRQRNEIQDYIEARYLSACESMWRTFAFHIHKRKPSVEKLIIHLEDEHNITVKSTDNLGRVIHKPGIEKTMFTEWIVLCRRSEFARTLTYVQIPEYFVWNNSAKVWTKRKKGKTIGRVVTVHPSAGDRYYLRVLINKIKGPRSYDELKTYNDVKYNDVKYPVQRQGARMASPYQLRDMFVTFLNNCFVASPKGLWEHSWKSLSEDILHKRQRILGHANLELDDKTLEQYTLIEVEKLMRMHDRSLNDIKDMPKINLVLLKELGNRGTGKTYLYQTIISGLRSRKQIVLPVASSGIAALLLPNGRTSHSRFNILLKLDEDKFCNIKPGTMLAELIEETDLIIWDEAPMTDKHAFEALDKTLKNIMSMKNPPAKNQPFGGKTVMLGGDFRQILPVIPQGSRADTVLASISHSYLWNSCHKFSLKTNMRVNQDEKEFSEWLLKVGEGRLESGQEYEDDGVVDAAYGQINRPMNSKTSYTDKAILTPRNGTVDEINAYTISRTDGVSRDYFSSDSFELSDTTSDQNDTLYAVEYLNSLEFSGLPSHKLTLKVGAPVMLLRNINQKKGLCNGTRMILTHVGDRVLKAEIITGSHIGKEVLIPRIVLLYDETKLPFTLRRRQFPIRLCYAMTINKSQGQSLKEVILYLPKLVFSHGQLYVALSRVTSKAGLTIIKTEDSYQLKVKNIVYKEIFKGLPPDKRFGRCYLPHIINPPLSPLRNDLQTVVPLLISTLHMSRLERMINFIVTVTTRAVVRFLIEPRVVVYLSLWDDVASMFRGLISSGDRTQTVMVVTTVNPKIFGGNLYLNSTPSTKFYFDPALQASQTLEAEFICKAWVVDVLQQNGWYFVSCTGCSRKLDKDGTSLRCIRCVNPNATGAIKYRVELLVDDGNDNATFVVFDREMLKLTKQDAAGLNLDEIRVTPFNFSPSHRTFTVSAIINTIGPETFKTNAAEFVPVEGGEASATGSNMTGGEEKEPNPSDAGGKGSSRKRPRLFPLFPTPSNSVSAISTGLQWLRNASFTTDLSVIDAAASTAPCLSESGNDKAEKKRDKKKKKRKRDSDEYYTKPTKDF</sequence>
<dbReference type="PANTHER" id="PTHR10492:SF90">
    <property type="entry name" value="ATP-DEPENDENT DNA HELICASE"/>
    <property type="match status" value="1"/>
</dbReference>
<keyword evidence="1" id="KW-0233">DNA recombination</keyword>
<keyword evidence="7" id="KW-1185">Reference proteome</keyword>
<keyword evidence="1" id="KW-0067">ATP-binding</keyword>
<dbReference type="EnsemblPlants" id="Bo8g050810.1">
    <property type="protein sequence ID" value="Bo8g050810.1"/>
    <property type="gene ID" value="Bo8g050810"/>
</dbReference>
<name>A0A0D3DMV8_BRAOL</name>
<evidence type="ECO:0000259" key="5">
    <source>
        <dbReference type="Pfam" id="PF21530"/>
    </source>
</evidence>
<dbReference type="Gene3D" id="2.40.50.140">
    <property type="entry name" value="Nucleic acid-binding proteins"/>
    <property type="match status" value="1"/>
</dbReference>